<evidence type="ECO:0000256" key="1">
    <source>
        <dbReference type="SAM" id="MobiDB-lite"/>
    </source>
</evidence>
<evidence type="ECO:0000313" key="3">
    <source>
        <dbReference type="Proteomes" id="UP000036403"/>
    </source>
</evidence>
<proteinExistence type="predicted"/>
<feature type="compositionally biased region" description="Acidic residues" evidence="1">
    <location>
        <begin position="40"/>
        <end position="69"/>
    </location>
</feature>
<organism evidence="2 3">
    <name type="scientific">Lasius niger</name>
    <name type="common">Black garden ant</name>
    <dbReference type="NCBI Taxonomy" id="67767"/>
    <lineage>
        <taxon>Eukaryota</taxon>
        <taxon>Metazoa</taxon>
        <taxon>Ecdysozoa</taxon>
        <taxon>Arthropoda</taxon>
        <taxon>Hexapoda</taxon>
        <taxon>Insecta</taxon>
        <taxon>Pterygota</taxon>
        <taxon>Neoptera</taxon>
        <taxon>Endopterygota</taxon>
        <taxon>Hymenoptera</taxon>
        <taxon>Apocrita</taxon>
        <taxon>Aculeata</taxon>
        <taxon>Formicoidea</taxon>
        <taxon>Formicidae</taxon>
        <taxon>Formicinae</taxon>
        <taxon>Lasius</taxon>
        <taxon>Lasius</taxon>
    </lineage>
</organism>
<name>A0A0J7KSI8_LASNI</name>
<dbReference type="Proteomes" id="UP000036403">
    <property type="component" value="Unassembled WGS sequence"/>
</dbReference>
<reference evidence="2 3" key="1">
    <citation type="submission" date="2015-04" db="EMBL/GenBank/DDBJ databases">
        <title>Lasius niger genome sequencing.</title>
        <authorList>
            <person name="Konorov E.A."/>
            <person name="Nikitin M.A."/>
            <person name="Kirill M.V."/>
            <person name="Chang P."/>
        </authorList>
    </citation>
    <scope>NUCLEOTIDE SEQUENCE [LARGE SCALE GENOMIC DNA]</scope>
    <source>
        <tissue evidence="2">Whole</tissue>
    </source>
</reference>
<keyword evidence="3" id="KW-1185">Reference proteome</keyword>
<gene>
    <name evidence="2" type="ORF">RF55_6714</name>
</gene>
<comment type="caution">
    <text evidence="2">The sequence shown here is derived from an EMBL/GenBank/DDBJ whole genome shotgun (WGS) entry which is preliminary data.</text>
</comment>
<dbReference type="EMBL" id="LBMM01003727">
    <property type="protein sequence ID" value="KMQ93199.1"/>
    <property type="molecule type" value="Genomic_DNA"/>
</dbReference>
<protein>
    <submittedName>
        <fullName evidence="2">Uncharacterized protein</fullName>
    </submittedName>
</protein>
<dbReference type="AlphaFoldDB" id="A0A0J7KSI8"/>
<evidence type="ECO:0000313" key="2">
    <source>
        <dbReference type="EMBL" id="KMQ93199.1"/>
    </source>
</evidence>
<dbReference type="PaxDb" id="67767-A0A0J7KSI8"/>
<sequence length="69" mass="7820">MMGNTSRLSIPVTLHSVLAYRIALCFSEGAYQLTATWNETDNDNDEEDDDYGCSYDDDDDDDDDEVPFN</sequence>
<feature type="region of interest" description="Disordered" evidence="1">
    <location>
        <begin position="37"/>
        <end position="69"/>
    </location>
</feature>
<accession>A0A0J7KSI8</accession>